<protein>
    <submittedName>
        <fullName evidence="1">Uncharacterized protein</fullName>
    </submittedName>
</protein>
<gene>
    <name evidence="1" type="ORF">ILUMI_17452</name>
</gene>
<evidence type="ECO:0000313" key="1">
    <source>
        <dbReference type="EMBL" id="KAF2888721.1"/>
    </source>
</evidence>
<sequence length="68" mass="8062">MEKIYKNLAQVDSDADLSQMSSYMTPQGFKFDYVSRDSPPITDQYGDYKSDCKYIIQINLRFQIQQFF</sequence>
<proteinExistence type="predicted"/>
<dbReference type="AlphaFoldDB" id="A0A8K0G7I6"/>
<organism evidence="1 2">
    <name type="scientific">Ignelater luminosus</name>
    <name type="common">Cucubano</name>
    <name type="synonym">Pyrophorus luminosus</name>
    <dbReference type="NCBI Taxonomy" id="2038154"/>
    <lineage>
        <taxon>Eukaryota</taxon>
        <taxon>Metazoa</taxon>
        <taxon>Ecdysozoa</taxon>
        <taxon>Arthropoda</taxon>
        <taxon>Hexapoda</taxon>
        <taxon>Insecta</taxon>
        <taxon>Pterygota</taxon>
        <taxon>Neoptera</taxon>
        <taxon>Endopterygota</taxon>
        <taxon>Coleoptera</taxon>
        <taxon>Polyphaga</taxon>
        <taxon>Elateriformia</taxon>
        <taxon>Elateroidea</taxon>
        <taxon>Elateridae</taxon>
        <taxon>Agrypninae</taxon>
        <taxon>Pyrophorini</taxon>
        <taxon>Ignelater</taxon>
    </lineage>
</organism>
<comment type="caution">
    <text evidence="1">The sequence shown here is derived from an EMBL/GenBank/DDBJ whole genome shotgun (WGS) entry which is preliminary data.</text>
</comment>
<reference evidence="1" key="1">
    <citation type="submission" date="2019-08" db="EMBL/GenBank/DDBJ databases">
        <title>The genome of the North American firefly Photinus pyralis.</title>
        <authorList>
            <consortium name="Photinus pyralis genome working group"/>
            <person name="Fallon T.R."/>
            <person name="Sander Lower S.E."/>
            <person name="Weng J.-K."/>
        </authorList>
    </citation>
    <scope>NUCLEOTIDE SEQUENCE</scope>
    <source>
        <strain evidence="1">TRF0915ILg1</strain>
        <tissue evidence="1">Whole body</tissue>
    </source>
</reference>
<dbReference type="Proteomes" id="UP000801492">
    <property type="component" value="Unassembled WGS sequence"/>
</dbReference>
<evidence type="ECO:0000313" key="2">
    <source>
        <dbReference type="Proteomes" id="UP000801492"/>
    </source>
</evidence>
<keyword evidence="2" id="KW-1185">Reference proteome</keyword>
<dbReference type="EMBL" id="VTPC01074496">
    <property type="protein sequence ID" value="KAF2888721.1"/>
    <property type="molecule type" value="Genomic_DNA"/>
</dbReference>
<name>A0A8K0G7I6_IGNLU</name>
<accession>A0A8K0G7I6</accession>